<evidence type="ECO:0000256" key="1">
    <source>
        <dbReference type="SAM" id="MobiDB-lite"/>
    </source>
</evidence>
<evidence type="ECO:0000259" key="3">
    <source>
        <dbReference type="Pfam" id="PF12051"/>
    </source>
</evidence>
<organism evidence="4 5">
    <name type="scientific">Tetrapisispora phaffii (strain ATCC 24235 / CBS 4417 / NBRC 1672 / NRRL Y-8282 / UCD 70-5)</name>
    <name type="common">Yeast</name>
    <name type="synonym">Fabospora phaffii</name>
    <dbReference type="NCBI Taxonomy" id="1071381"/>
    <lineage>
        <taxon>Eukaryota</taxon>
        <taxon>Fungi</taxon>
        <taxon>Dikarya</taxon>
        <taxon>Ascomycota</taxon>
        <taxon>Saccharomycotina</taxon>
        <taxon>Saccharomycetes</taxon>
        <taxon>Saccharomycetales</taxon>
        <taxon>Saccharomycetaceae</taxon>
        <taxon>Tetrapisispora</taxon>
    </lineage>
</organism>
<dbReference type="HOGENOM" id="CLU_020178_0_2_1"/>
<dbReference type="eggNOG" id="ENOG502QUA0">
    <property type="taxonomic scope" value="Eukaryota"/>
</dbReference>
<feature type="domain" description="DUF3533" evidence="3">
    <location>
        <begin position="118"/>
        <end position="517"/>
    </location>
</feature>
<evidence type="ECO:0000313" key="5">
    <source>
        <dbReference type="Proteomes" id="UP000005666"/>
    </source>
</evidence>
<dbReference type="RefSeq" id="XP_003684613.1">
    <property type="nucleotide sequence ID" value="XM_003684565.1"/>
</dbReference>
<feature type="transmembrane region" description="Helical" evidence="2">
    <location>
        <begin position="339"/>
        <end position="361"/>
    </location>
</feature>
<protein>
    <recommendedName>
        <fullName evidence="3">DUF3533 domain-containing protein</fullName>
    </recommendedName>
</protein>
<reference evidence="4 5" key="1">
    <citation type="journal article" date="2011" name="Proc. Natl. Acad. Sci. U.S.A.">
        <title>Evolutionary erosion of yeast sex chromosomes by mating-type switching accidents.</title>
        <authorList>
            <person name="Gordon J.L."/>
            <person name="Armisen D."/>
            <person name="Proux-Wera E."/>
            <person name="Oheigeartaigh S.S."/>
            <person name="Byrne K.P."/>
            <person name="Wolfe K.H."/>
        </authorList>
    </citation>
    <scope>NUCLEOTIDE SEQUENCE [LARGE SCALE GENOMIC DNA]</scope>
    <source>
        <strain evidence="5">ATCC 24235 / CBS 4417 / NBRC 1672 / NRRL Y-8282 / UCD 70-5</strain>
    </source>
</reference>
<keyword evidence="2" id="KW-0812">Transmembrane</keyword>
<dbReference type="InterPro" id="IPR022703">
    <property type="entry name" value="DUF3533"/>
</dbReference>
<dbReference type="AlphaFoldDB" id="G8BR03"/>
<dbReference type="EMBL" id="HE612858">
    <property type="protein sequence ID" value="CCE62179.1"/>
    <property type="molecule type" value="Genomic_DNA"/>
</dbReference>
<dbReference type="GO" id="GO:0016020">
    <property type="term" value="C:membrane"/>
    <property type="evidence" value="ECO:0007669"/>
    <property type="project" value="TreeGrafter"/>
</dbReference>
<dbReference type="PANTHER" id="PTHR34814:SF1">
    <property type="entry name" value="NITROSOGUANIDINE RESISTANCE PROTEIN SNG1"/>
    <property type="match status" value="1"/>
</dbReference>
<feature type="transmembrane region" description="Helical" evidence="2">
    <location>
        <begin position="382"/>
        <end position="405"/>
    </location>
</feature>
<sequence length="552" mass="62119">MVTSEEWSSRLDNDDRASATSSTQSLKRPAEFPTNDCLAAVQEYASAMDINRTFSNTIQNIDAINRTITSEKSYNREASNDLENGKTNRGPPPKYGFLDPEMAATRKIVAFAYVKILTILGLLCFTILLIYWGATYNRKAYYHKVNFLAVIQDDVAYPSDNQVISTLNTNFTDTLNNILQSDSISGTWHVYNQSAFMDRFKVDNVSQIDDKVLSLLHEEKYWVALDFKQNITSTIVDSFTNTNAADVFNSTDFINVYYESGRDPTNLKSAILPLVQQFEAIAVRLLNTQFLQQAVLPLLEQSNMIPSNITNAAYNAKVIGASDFAFNYIDYRPFADAVVLSPLQVGAIYVLIITVVQFALWGKTHGLVAQKMRPLPYLVYRFVIMSATLFILSLFFSTISAIYQVDFTKAFGKGGFVVYWMTTFLTMMALGGANENMVGLLVSIDAAYLAMWIITFIIVNISSSFFPMVLSNNFYRFGYMTPVHQAIDLYKVIFLDLSKHKMGRNYGILVAWIGINTALMPIFIKFAGQNMKKAAEQQMTTAIKRAKELGEI</sequence>
<name>G8BR03_TETPH</name>
<feature type="compositionally biased region" description="Basic and acidic residues" evidence="1">
    <location>
        <begin position="7"/>
        <end position="17"/>
    </location>
</feature>
<keyword evidence="2" id="KW-1133">Transmembrane helix</keyword>
<dbReference type="GeneID" id="11533933"/>
<dbReference type="OrthoDB" id="2140105at2759"/>
<dbReference type="OMA" id="AYLAMWI"/>
<feature type="transmembrane region" description="Helical" evidence="2">
    <location>
        <begin position="417"/>
        <end position="434"/>
    </location>
</feature>
<feature type="transmembrane region" description="Helical" evidence="2">
    <location>
        <begin position="446"/>
        <end position="470"/>
    </location>
</feature>
<accession>G8BR03</accession>
<gene>
    <name evidence="4" type="primary">TPHA0C00220</name>
    <name evidence="4" type="ordered locus">TPHA_0C00220</name>
</gene>
<dbReference type="STRING" id="1071381.G8BR03"/>
<dbReference type="Pfam" id="PF12051">
    <property type="entry name" value="DUF3533"/>
    <property type="match status" value="1"/>
</dbReference>
<keyword evidence="5" id="KW-1185">Reference proteome</keyword>
<feature type="region of interest" description="Disordered" evidence="1">
    <location>
        <begin position="1"/>
        <end position="29"/>
    </location>
</feature>
<keyword evidence="2" id="KW-0472">Membrane</keyword>
<evidence type="ECO:0000256" key="2">
    <source>
        <dbReference type="SAM" id="Phobius"/>
    </source>
</evidence>
<dbReference type="KEGG" id="tpf:TPHA_0C00220"/>
<feature type="transmembrane region" description="Helical" evidence="2">
    <location>
        <begin position="506"/>
        <end position="524"/>
    </location>
</feature>
<dbReference type="PANTHER" id="PTHR34814">
    <property type="entry name" value="NITROSOGUANIDINE RESISTANCE PROTEIN SNG1"/>
    <property type="match status" value="1"/>
</dbReference>
<proteinExistence type="predicted"/>
<dbReference type="InterPro" id="IPR053001">
    <property type="entry name" value="MNNG_permease-like"/>
</dbReference>
<evidence type="ECO:0000313" key="4">
    <source>
        <dbReference type="EMBL" id="CCE62179.1"/>
    </source>
</evidence>
<feature type="transmembrane region" description="Helical" evidence="2">
    <location>
        <begin position="112"/>
        <end position="134"/>
    </location>
</feature>
<dbReference type="Proteomes" id="UP000005666">
    <property type="component" value="Chromosome 3"/>
</dbReference>